<name>A4CCW6_9GAMM</name>
<evidence type="ECO:0000313" key="3">
    <source>
        <dbReference type="Proteomes" id="UP000006201"/>
    </source>
</evidence>
<dbReference type="AlphaFoldDB" id="A4CCW6"/>
<dbReference type="InterPro" id="IPR008984">
    <property type="entry name" value="SMAD_FHA_dom_sf"/>
</dbReference>
<feature type="domain" description="FHA" evidence="1">
    <location>
        <begin position="19"/>
        <end position="68"/>
    </location>
</feature>
<dbReference type="PANTHER" id="PTHR23308">
    <property type="entry name" value="NUCLEAR INHIBITOR OF PROTEIN PHOSPHATASE-1"/>
    <property type="match status" value="1"/>
</dbReference>
<protein>
    <submittedName>
        <fullName evidence="2">FHA domain containing protein</fullName>
    </submittedName>
</protein>
<dbReference type="HOGENOM" id="CLU_074571_0_0_6"/>
<dbReference type="eggNOG" id="COG1716">
    <property type="taxonomic scope" value="Bacteria"/>
</dbReference>
<accession>A4CCW6</accession>
<gene>
    <name evidence="2" type="ORF">PTD2_15257</name>
</gene>
<dbReference type="InterPro" id="IPR050923">
    <property type="entry name" value="Cell_Proc_Reg/RNA_Proc"/>
</dbReference>
<dbReference type="STRING" id="87626.PTD2_15257"/>
<dbReference type="CDD" id="cd00060">
    <property type="entry name" value="FHA"/>
    <property type="match status" value="1"/>
</dbReference>
<sequence length="323" mass="36650">MANLQNQVTLQNVILLSQHIFGRHPSTSHTVIKDIRISRNHATIFWDGVEWLLQDASTNGCFINEIRLQPNTKHRLHLGDVIHFATLESEGWEVTDTSEPKDILVPINSGLNVIELDRLIVLPSEDAPEVTLYLSPNGHWVCETNSGISVLQSGDVINTQYQKWRYIEAKISDETAKVEAIDMPSSPQVGIYFDVSQNEEHVGLKFLVDNFEYDLGQRSHHYLLLVLARKRLEDKNAGVIESEQGWLDKDLVSKMIGQSEAHLNIQIHRFRKQLISMLPKSSCLPQAVERRTGEMRFAFESVEITGGALGSQYVTVKKHSQNY</sequence>
<proteinExistence type="predicted"/>
<evidence type="ECO:0000313" key="2">
    <source>
        <dbReference type="EMBL" id="EAR27409.1"/>
    </source>
</evidence>
<reference evidence="2 3" key="1">
    <citation type="submission" date="2006-02" db="EMBL/GenBank/DDBJ databases">
        <authorList>
            <person name="Moran M.A."/>
            <person name="Kjelleberg S."/>
            <person name="Egan S."/>
            <person name="Saunders N."/>
            <person name="Thomas T."/>
            <person name="Ferriera S."/>
            <person name="Johnson J."/>
            <person name="Kravitz S."/>
            <person name="Halpern A."/>
            <person name="Remington K."/>
            <person name="Beeson K."/>
            <person name="Tran B."/>
            <person name="Rogers Y.-H."/>
            <person name="Friedman R."/>
            <person name="Venter J.C."/>
        </authorList>
    </citation>
    <scope>NUCLEOTIDE SEQUENCE [LARGE SCALE GENOMIC DNA]</scope>
    <source>
        <strain evidence="2 3">D2</strain>
    </source>
</reference>
<evidence type="ECO:0000259" key="1">
    <source>
        <dbReference type="PROSITE" id="PS50006"/>
    </source>
</evidence>
<dbReference type="SUPFAM" id="SSF49879">
    <property type="entry name" value="SMAD/FHA domain"/>
    <property type="match status" value="1"/>
</dbReference>
<dbReference type="Gene3D" id="2.60.200.20">
    <property type="match status" value="1"/>
</dbReference>
<dbReference type="EMBL" id="AAOH01000006">
    <property type="protein sequence ID" value="EAR27409.1"/>
    <property type="molecule type" value="Genomic_DNA"/>
</dbReference>
<organism evidence="2 3">
    <name type="scientific">Pseudoalteromonas tunicata D2</name>
    <dbReference type="NCBI Taxonomy" id="87626"/>
    <lineage>
        <taxon>Bacteria</taxon>
        <taxon>Pseudomonadati</taxon>
        <taxon>Pseudomonadota</taxon>
        <taxon>Gammaproteobacteria</taxon>
        <taxon>Alteromonadales</taxon>
        <taxon>Pseudoalteromonadaceae</taxon>
        <taxon>Pseudoalteromonas</taxon>
    </lineage>
</organism>
<dbReference type="InterPro" id="IPR000253">
    <property type="entry name" value="FHA_dom"/>
</dbReference>
<dbReference type="Proteomes" id="UP000006201">
    <property type="component" value="Unassembled WGS sequence"/>
</dbReference>
<dbReference type="RefSeq" id="WP_009838671.1">
    <property type="nucleotide sequence ID" value="NZ_AAOH01000006.1"/>
</dbReference>
<dbReference type="SMART" id="SM00240">
    <property type="entry name" value="FHA"/>
    <property type="match status" value="1"/>
</dbReference>
<keyword evidence="3" id="KW-1185">Reference proteome</keyword>
<comment type="caution">
    <text evidence="2">The sequence shown here is derived from an EMBL/GenBank/DDBJ whole genome shotgun (WGS) entry which is preliminary data.</text>
</comment>
<dbReference type="OrthoDB" id="273564at2"/>
<dbReference type="Pfam" id="PF00498">
    <property type="entry name" value="FHA"/>
    <property type="match status" value="1"/>
</dbReference>
<dbReference type="PROSITE" id="PS50006">
    <property type="entry name" value="FHA_DOMAIN"/>
    <property type="match status" value="1"/>
</dbReference>